<evidence type="ECO:0000259" key="2">
    <source>
        <dbReference type="PROSITE" id="PS50053"/>
    </source>
</evidence>
<dbReference type="Proteomes" id="UP000238479">
    <property type="component" value="Chromosome 2"/>
</dbReference>
<dbReference type="AlphaFoldDB" id="A0A2P6RW07"/>
<dbReference type="InterPro" id="IPR039690">
    <property type="entry name" value="SNRNP25"/>
</dbReference>
<feature type="region of interest" description="Disordered" evidence="1">
    <location>
        <begin position="156"/>
        <end position="186"/>
    </location>
</feature>
<feature type="compositionally biased region" description="Polar residues" evidence="1">
    <location>
        <begin position="163"/>
        <end position="176"/>
    </location>
</feature>
<dbReference type="Gramene" id="PRQ50608">
    <property type="protein sequence ID" value="PRQ50608"/>
    <property type="gene ID" value="RchiOBHm_Chr2g0135131"/>
</dbReference>
<dbReference type="InterPro" id="IPR029071">
    <property type="entry name" value="Ubiquitin-like_domsf"/>
</dbReference>
<accession>A0A2P6RW07</accession>
<evidence type="ECO:0000313" key="4">
    <source>
        <dbReference type="Proteomes" id="UP000238479"/>
    </source>
</evidence>
<dbReference type="OMA" id="FEIHVGR"/>
<dbReference type="PANTHER" id="PTHR14942">
    <property type="entry name" value="U11/U12 SMALL NUCLEAR RIBONUCLEOPROTEIN 25 KDA PROTEIN"/>
    <property type="match status" value="1"/>
</dbReference>
<dbReference type="CDD" id="cd17058">
    <property type="entry name" value="Ubl_SNRNP25"/>
    <property type="match status" value="1"/>
</dbReference>
<evidence type="ECO:0000256" key="1">
    <source>
        <dbReference type="SAM" id="MobiDB-lite"/>
    </source>
</evidence>
<dbReference type="GO" id="GO:0000398">
    <property type="term" value="P:mRNA splicing, via spliceosome"/>
    <property type="evidence" value="ECO:0007669"/>
    <property type="project" value="InterPro"/>
</dbReference>
<dbReference type="STRING" id="74649.A0A2P6RW07"/>
<feature type="domain" description="Ubiquitin-like" evidence="2">
    <location>
        <begin position="45"/>
        <end position="124"/>
    </location>
</feature>
<gene>
    <name evidence="3" type="ORF">RchiOBHm_Chr2g0135131</name>
</gene>
<proteinExistence type="predicted"/>
<dbReference type="Pfam" id="PF18036">
    <property type="entry name" value="Ubiquitin_4"/>
    <property type="match status" value="1"/>
</dbReference>
<dbReference type="InterPro" id="IPR000626">
    <property type="entry name" value="Ubiquitin-like_dom"/>
</dbReference>
<dbReference type="PANTHER" id="PTHR14942:SF9">
    <property type="entry name" value="OS02G0188500 PROTEIN"/>
    <property type="match status" value="1"/>
</dbReference>
<protein>
    <recommendedName>
        <fullName evidence="2">Ubiquitin-like domain-containing protein</fullName>
    </recommendedName>
</protein>
<organism evidence="3 4">
    <name type="scientific">Rosa chinensis</name>
    <name type="common">China rose</name>
    <dbReference type="NCBI Taxonomy" id="74649"/>
    <lineage>
        <taxon>Eukaryota</taxon>
        <taxon>Viridiplantae</taxon>
        <taxon>Streptophyta</taxon>
        <taxon>Embryophyta</taxon>
        <taxon>Tracheophyta</taxon>
        <taxon>Spermatophyta</taxon>
        <taxon>Magnoliopsida</taxon>
        <taxon>eudicotyledons</taxon>
        <taxon>Gunneridae</taxon>
        <taxon>Pentapetalae</taxon>
        <taxon>rosids</taxon>
        <taxon>fabids</taxon>
        <taxon>Rosales</taxon>
        <taxon>Rosaceae</taxon>
        <taxon>Rosoideae</taxon>
        <taxon>Rosoideae incertae sedis</taxon>
        <taxon>Rosa</taxon>
    </lineage>
</organism>
<comment type="caution">
    <text evidence="3">The sequence shown here is derived from an EMBL/GenBank/DDBJ whole genome shotgun (WGS) entry which is preliminary data.</text>
</comment>
<dbReference type="SUPFAM" id="SSF54236">
    <property type="entry name" value="Ubiquitin-like"/>
    <property type="match status" value="1"/>
</dbReference>
<dbReference type="Gene3D" id="3.10.20.90">
    <property type="entry name" value="Phosphatidylinositol 3-kinase Catalytic Subunit, Chain A, domain 1"/>
    <property type="match status" value="1"/>
</dbReference>
<dbReference type="OrthoDB" id="72819at2759"/>
<name>A0A2P6RW07_ROSCH</name>
<dbReference type="InterPro" id="IPR040610">
    <property type="entry name" value="SNRNP25_ubiquitin"/>
</dbReference>
<keyword evidence="4" id="KW-1185">Reference proteome</keyword>
<reference evidence="3 4" key="1">
    <citation type="journal article" date="2018" name="Nat. Genet.">
        <title>The Rosa genome provides new insights in the design of modern roses.</title>
        <authorList>
            <person name="Bendahmane M."/>
        </authorList>
    </citation>
    <scope>NUCLEOTIDE SEQUENCE [LARGE SCALE GENOMIC DNA]</scope>
    <source>
        <strain evidence="4">cv. Old Blush</strain>
    </source>
</reference>
<evidence type="ECO:0000313" key="3">
    <source>
        <dbReference type="EMBL" id="PRQ50608.1"/>
    </source>
</evidence>
<dbReference type="PROSITE" id="PS50053">
    <property type="entry name" value="UBIQUITIN_2"/>
    <property type="match status" value="1"/>
</dbReference>
<sequence length="231" mass="26461">MRVLKLIERRRLAPVKRNDVVDENEGVRSRSVTHSYKKLAPSPLLTLSVLKLDGSVFEIHVGRTATVAELKQAVEVVFTSSISKIPWSLVWGHFCLCHVGKKLTNDRAHIRNFGIKDGDQIEFIRHMSISNMPLEKGSKNETVPYKQHLMLSYGSSGHEEEVQNGSEDFDNNVSQEDNSEYPNRAVKEGPVPDFKLPRFWKGWLSYSKVVEGFKRGQELLIEMPEFLRKRI</sequence>
<dbReference type="EMBL" id="PDCK01000040">
    <property type="protein sequence ID" value="PRQ50608.1"/>
    <property type="molecule type" value="Genomic_DNA"/>
</dbReference>